<protein>
    <recommendedName>
        <fullName evidence="3">Lipoprotein</fullName>
    </recommendedName>
</protein>
<dbReference type="EMBL" id="AJWZ01004993">
    <property type="protein sequence ID" value="EKC63826.1"/>
    <property type="molecule type" value="Genomic_DNA"/>
</dbReference>
<evidence type="ECO:0008006" key="3">
    <source>
        <dbReference type="Google" id="ProtNLM"/>
    </source>
</evidence>
<evidence type="ECO:0000313" key="2">
    <source>
        <dbReference type="EMBL" id="EKC78656.1"/>
    </source>
</evidence>
<accession>K1TX67</accession>
<dbReference type="EMBL" id="AJWY01002165">
    <property type="protein sequence ID" value="EKC78656.1"/>
    <property type="molecule type" value="Genomic_DNA"/>
</dbReference>
<evidence type="ECO:0000313" key="1">
    <source>
        <dbReference type="EMBL" id="EKC63826.1"/>
    </source>
</evidence>
<gene>
    <name evidence="2" type="ORF">LEA_03257</name>
    <name evidence="1" type="ORF">OBE_07262</name>
</gene>
<organism evidence="1">
    <name type="scientific">human gut metagenome</name>
    <dbReference type="NCBI Taxonomy" id="408170"/>
    <lineage>
        <taxon>unclassified sequences</taxon>
        <taxon>metagenomes</taxon>
        <taxon>organismal metagenomes</taxon>
    </lineage>
</organism>
<name>K1TX67_9ZZZZ</name>
<proteinExistence type="predicted"/>
<reference evidence="1" key="1">
    <citation type="journal article" date="2013" name="Environ. Microbiol.">
        <title>Microbiota from the distal guts of lean and obese adolescents exhibit partial functional redundancy besides clear differences in community structure.</title>
        <authorList>
            <person name="Ferrer M."/>
            <person name="Ruiz A."/>
            <person name="Lanza F."/>
            <person name="Haange S.B."/>
            <person name="Oberbach A."/>
            <person name="Till H."/>
            <person name="Bargiela R."/>
            <person name="Campoy C."/>
            <person name="Segura M.T."/>
            <person name="Richter M."/>
            <person name="von Bergen M."/>
            <person name="Seifert J."/>
            <person name="Suarez A."/>
        </authorList>
    </citation>
    <scope>NUCLEOTIDE SEQUENCE</scope>
</reference>
<sequence length="165" mass="17346">MKIVAFVAAVVTLSVGCSDKKKSDGNPGSAPVITLEGGDISQPQEIVQHMTARILISAPGRIKDFTVKIDSPALTDELLGALNLSTTLDMANPSEEAAAAFASLGLKCGAEVKGRTSVPFDISALVPMISMICKEDSNHKFTLSVTDELGRQTVQSVTFHLSVSE</sequence>
<comment type="caution">
    <text evidence="1">The sequence shown here is derived from an EMBL/GenBank/DDBJ whole genome shotgun (WGS) entry which is preliminary data.</text>
</comment>
<dbReference type="AlphaFoldDB" id="K1TX67"/>
<dbReference type="PROSITE" id="PS51257">
    <property type="entry name" value="PROKAR_LIPOPROTEIN"/>
    <property type="match status" value="1"/>
</dbReference>